<dbReference type="GO" id="GO:0045152">
    <property type="term" value="F:antisigma factor binding"/>
    <property type="evidence" value="ECO:0007669"/>
    <property type="project" value="TreeGrafter"/>
</dbReference>
<feature type="signal peptide" evidence="5">
    <location>
        <begin position="1"/>
        <end position="37"/>
    </location>
</feature>
<evidence type="ECO:0000256" key="1">
    <source>
        <dbReference type="ARBA" id="ARBA00004418"/>
    </source>
</evidence>
<comment type="similarity">
    <text evidence="2">Belongs to the RseB family.</text>
</comment>
<evidence type="ECO:0000256" key="5">
    <source>
        <dbReference type="SAM" id="SignalP"/>
    </source>
</evidence>
<comment type="caution">
    <text evidence="8">The sequence shown here is derived from an EMBL/GenBank/DDBJ whole genome shotgun (WGS) entry which is preliminary data.</text>
</comment>
<proteinExistence type="inferred from homology"/>
<keyword evidence="4" id="KW-0574">Periplasm</keyword>
<feature type="domain" description="MucB/RseB N-terminal" evidence="6">
    <location>
        <begin position="43"/>
        <end position="210"/>
    </location>
</feature>
<dbReference type="InterPro" id="IPR033436">
    <property type="entry name" value="MucB/RseB_C"/>
</dbReference>
<feature type="domain" description="MucB/RseB C-terminal" evidence="7">
    <location>
        <begin position="240"/>
        <end position="328"/>
    </location>
</feature>
<dbReference type="Pfam" id="PF03888">
    <property type="entry name" value="MucB_RseB"/>
    <property type="match status" value="1"/>
</dbReference>
<dbReference type="CDD" id="cd16327">
    <property type="entry name" value="RseB"/>
    <property type="match status" value="1"/>
</dbReference>
<evidence type="ECO:0008006" key="10">
    <source>
        <dbReference type="Google" id="ProtNLM"/>
    </source>
</evidence>
<protein>
    <recommendedName>
        <fullName evidence="10">Sigma-E factor regulatory protein RseB</fullName>
    </recommendedName>
</protein>
<dbReference type="InterPro" id="IPR005588">
    <property type="entry name" value="MucB_RseB"/>
</dbReference>
<dbReference type="PANTHER" id="PTHR38782">
    <property type="match status" value="1"/>
</dbReference>
<evidence type="ECO:0000259" key="6">
    <source>
        <dbReference type="Pfam" id="PF03888"/>
    </source>
</evidence>
<evidence type="ECO:0000313" key="9">
    <source>
        <dbReference type="Proteomes" id="UP000247932"/>
    </source>
</evidence>
<evidence type="ECO:0000256" key="3">
    <source>
        <dbReference type="ARBA" id="ARBA00022729"/>
    </source>
</evidence>
<dbReference type="Gene3D" id="3.30.200.100">
    <property type="entry name" value="MucB/RseB, C-terminal domain"/>
    <property type="match status" value="1"/>
</dbReference>
<dbReference type="GO" id="GO:0030288">
    <property type="term" value="C:outer membrane-bounded periplasmic space"/>
    <property type="evidence" value="ECO:0007669"/>
    <property type="project" value="TreeGrafter"/>
</dbReference>
<dbReference type="AlphaFoldDB" id="A0A2V4EAD0"/>
<accession>A0A2V4EAD0</accession>
<keyword evidence="9" id="KW-1185">Reference proteome</keyword>
<evidence type="ECO:0000313" key="8">
    <source>
        <dbReference type="EMBL" id="PXZ07866.1"/>
    </source>
</evidence>
<organism evidence="8 9">
    <name type="scientific">Gilliamella apicola</name>
    <dbReference type="NCBI Taxonomy" id="1196095"/>
    <lineage>
        <taxon>Bacteria</taxon>
        <taxon>Pseudomonadati</taxon>
        <taxon>Pseudomonadota</taxon>
        <taxon>Gammaproteobacteria</taxon>
        <taxon>Orbales</taxon>
        <taxon>Orbaceae</taxon>
        <taxon>Gilliamella</taxon>
    </lineage>
</organism>
<feature type="chain" id="PRO_5015841716" description="Sigma-E factor regulatory protein RseB" evidence="5">
    <location>
        <begin position="38"/>
        <end position="337"/>
    </location>
</feature>
<comment type="subcellular location">
    <subcellularLocation>
        <location evidence="1">Periplasm</location>
    </subcellularLocation>
</comment>
<dbReference type="EMBL" id="QGLR01000008">
    <property type="protein sequence ID" value="PXZ07866.1"/>
    <property type="molecule type" value="Genomic_DNA"/>
</dbReference>
<dbReference type="STRING" id="1196095.GAPWK_2017"/>
<dbReference type="Pfam" id="PF17188">
    <property type="entry name" value="MucB_RseB_C"/>
    <property type="match status" value="1"/>
</dbReference>
<dbReference type="GO" id="GO:0032885">
    <property type="term" value="P:regulation of polysaccharide biosynthetic process"/>
    <property type="evidence" value="ECO:0007669"/>
    <property type="project" value="TreeGrafter"/>
</dbReference>
<dbReference type="InterPro" id="IPR038484">
    <property type="entry name" value="MucB/RseB_C_sf"/>
</dbReference>
<dbReference type="OrthoDB" id="7067274at2"/>
<gene>
    <name evidence="8" type="ORF">DKK70_04205</name>
</gene>
<keyword evidence="3 5" id="KW-0732">Signal</keyword>
<dbReference type="InterPro" id="IPR033434">
    <property type="entry name" value="MucB/RseB_N"/>
</dbReference>
<sequence>MNFLFSLINYKSKQSNNFIITLFFILFSILFSTSAIAAETNEALNLLNKMGKAVQTSDYQIHFLSQDRDQFATTFEYNHLGAAKKENINAQLLYLEGPAKEIILHNNTTSYFQPDSPSFSIASSRITEAFPDVVYNDFNSLASIYDFILLGKTRTANRSVQLVKVLAKDRDRYSYVIWIDDENFLPLRIDLVDDDNDIVNQLKVLDIDASFDAKKFKNYIDNRTYPILLSIEKQNNLLDAWRLAWLPKGFKEIAAYNVNFYSSDIATKLFSDGVFSFTVNVSLEQASQSNQLIQQGGRTIFSTNLGNKNIIIIGNLPEATIERIAQNIVEKSPETSR</sequence>
<evidence type="ECO:0000256" key="4">
    <source>
        <dbReference type="ARBA" id="ARBA00022764"/>
    </source>
</evidence>
<dbReference type="PANTHER" id="PTHR38782:SF1">
    <property type="entry name" value="SIGMA-E FACTOR REGULATORY PROTEIN RSEB"/>
    <property type="match status" value="1"/>
</dbReference>
<name>A0A2V4EAD0_9GAMM</name>
<reference evidence="8 9" key="1">
    <citation type="submission" date="2018-05" db="EMBL/GenBank/DDBJ databases">
        <title>Reference genomes for bee gut microbiota database.</title>
        <authorList>
            <person name="Ellegaard K.M."/>
        </authorList>
    </citation>
    <scope>NUCLEOTIDE SEQUENCE [LARGE SCALE GENOMIC DNA]</scope>
    <source>
        <strain evidence="8 9">ESL0182</strain>
    </source>
</reference>
<dbReference type="Proteomes" id="UP000247932">
    <property type="component" value="Unassembled WGS sequence"/>
</dbReference>
<dbReference type="PIRSF" id="PIRSF005427">
    <property type="entry name" value="RseB"/>
    <property type="match status" value="1"/>
</dbReference>
<evidence type="ECO:0000256" key="2">
    <source>
        <dbReference type="ARBA" id="ARBA00008150"/>
    </source>
</evidence>
<evidence type="ECO:0000259" key="7">
    <source>
        <dbReference type="Pfam" id="PF17188"/>
    </source>
</evidence>
<dbReference type="Gene3D" id="2.50.20.10">
    <property type="entry name" value="Lipoprotein localisation LolA/LolB/LppX"/>
    <property type="match status" value="1"/>
</dbReference>